<feature type="transmembrane region" description="Helical" evidence="1">
    <location>
        <begin position="12"/>
        <end position="33"/>
    </location>
</feature>
<dbReference type="AlphaFoldDB" id="A0A6C0LX33"/>
<accession>A0A6C0LX33</accession>
<name>A0A6C0LX33_9ZZZZ</name>
<protein>
    <submittedName>
        <fullName evidence="2">Uncharacterized protein</fullName>
    </submittedName>
</protein>
<reference evidence="2" key="1">
    <citation type="journal article" date="2020" name="Nature">
        <title>Giant virus diversity and host interactions through global metagenomics.</title>
        <authorList>
            <person name="Schulz F."/>
            <person name="Roux S."/>
            <person name="Paez-Espino D."/>
            <person name="Jungbluth S."/>
            <person name="Walsh D.A."/>
            <person name="Denef V.J."/>
            <person name="McMahon K.D."/>
            <person name="Konstantinidis K.T."/>
            <person name="Eloe-Fadrosh E.A."/>
            <person name="Kyrpides N.C."/>
            <person name="Woyke T."/>
        </authorList>
    </citation>
    <scope>NUCLEOTIDE SEQUENCE</scope>
    <source>
        <strain evidence="2">GVMAG-S-1016704-121</strain>
    </source>
</reference>
<keyword evidence="1" id="KW-1133">Transmembrane helix</keyword>
<dbReference type="EMBL" id="MN740563">
    <property type="protein sequence ID" value="QHU33792.1"/>
    <property type="molecule type" value="Genomic_DNA"/>
</dbReference>
<keyword evidence="1" id="KW-0812">Transmembrane</keyword>
<keyword evidence="1" id="KW-0472">Membrane</keyword>
<evidence type="ECO:0000313" key="2">
    <source>
        <dbReference type="EMBL" id="QHU33792.1"/>
    </source>
</evidence>
<proteinExistence type="predicted"/>
<sequence>MFIYSYIINTHLMKFTSILTYTFAVFVALYLPVTPTYLIARNLISPNNPTLIPGKYACTPSILKDITVIVSVKDTCSQSPIFIESLKKITTKDTPLIYTYPAYKGCEAMKPPLKYWRNVRTIPVDLRDSPMSGWVKGSKYVKTKYTYLVHNDGYALRCDFLCELYGALSSRGEDYVVAAPMLYENKEGGGLGAHATQANLQIAPGDNKYGINAFHEHSFIKSLNRGEDLSEDEQTEFLEDHGFLIKSSYILDVIDDKASFTLEYLDMILNLRNINKKVVFVPSAALEFRVTQFMLQDIPYFAYKRSEEIAHKTRDYISTKWQVGVPNTGFWTYIKYTILEQHVYCGNALASLSWREQLMTVFGFFELSGYNRYKWSSPRYIPLTKVVYLLDGTRMPPAKRYVAYRNIHRPILKPKHINNISKLVGRGDGRVMEMTYEYNAFIVFNAQYKCINKASIMHICNVIIESDSDICICWGHVPIFKRGNVVSAYGKIIASLLKIPSRIATYLEMLTYKSQDISHMIGHIPSNISSTGIESQELNLTLYACGADQHNCYVPFEFGKHMRLSQFYGGPISLYEFARYISKII</sequence>
<organism evidence="2">
    <name type="scientific">viral metagenome</name>
    <dbReference type="NCBI Taxonomy" id="1070528"/>
    <lineage>
        <taxon>unclassified sequences</taxon>
        <taxon>metagenomes</taxon>
        <taxon>organismal metagenomes</taxon>
    </lineage>
</organism>
<evidence type="ECO:0000256" key="1">
    <source>
        <dbReference type="SAM" id="Phobius"/>
    </source>
</evidence>